<sequence>MPNFAIQSGVLKGLKLVFNPAEGTRPTKSIVRESFFNTIGGEIVGSVFIEAFAGCGSMGLEALSRGASEAVFYEIDKGAYSILEKNLSLAKRRIPTLDISHFHTDFFAQDLKPYMSLSIQVILYLDPPFCIREGKADIYQKLLAKIHNLGRCAIGLIVFEHWSEYNMPHIIGVYERLKVRQFGKSALTYFRLKD</sequence>
<evidence type="ECO:0000256" key="1">
    <source>
        <dbReference type="ARBA" id="ARBA00022603"/>
    </source>
</evidence>
<dbReference type="RefSeq" id="WP_104699399.1">
    <property type="nucleotide sequence ID" value="NZ_FZPP01000005.1"/>
</dbReference>
<keyword evidence="4" id="KW-1185">Reference proteome</keyword>
<dbReference type="GO" id="GO:0008168">
    <property type="term" value="F:methyltransferase activity"/>
    <property type="evidence" value="ECO:0007669"/>
    <property type="project" value="UniProtKB-KW"/>
</dbReference>
<dbReference type="EMBL" id="NXLR01000001">
    <property type="protein sequence ID" value="RDU60971.1"/>
    <property type="molecule type" value="Genomic_DNA"/>
</dbReference>
<dbReference type="SUPFAM" id="SSF53335">
    <property type="entry name" value="S-adenosyl-L-methionine-dependent methyltransferases"/>
    <property type="match status" value="1"/>
</dbReference>
<keyword evidence="1 3" id="KW-0489">Methyltransferase</keyword>
<name>A0A3D8I8U5_9HELI</name>
<dbReference type="Pfam" id="PF03602">
    <property type="entry name" value="Cons_hypoth95"/>
    <property type="match status" value="1"/>
</dbReference>
<dbReference type="InterPro" id="IPR004398">
    <property type="entry name" value="RNA_MeTrfase_RsmD"/>
</dbReference>
<evidence type="ECO:0000313" key="3">
    <source>
        <dbReference type="EMBL" id="RDU60971.1"/>
    </source>
</evidence>
<dbReference type="PIRSF" id="PIRSF004553">
    <property type="entry name" value="CHP00095"/>
    <property type="match status" value="1"/>
</dbReference>
<reference evidence="3 4" key="1">
    <citation type="submission" date="2018-04" db="EMBL/GenBank/DDBJ databases">
        <title>Novel Campyloabacter and Helicobacter Species and Strains.</title>
        <authorList>
            <person name="Mannion A.J."/>
            <person name="Shen Z."/>
            <person name="Fox J.G."/>
        </authorList>
    </citation>
    <scope>NUCLEOTIDE SEQUENCE [LARGE SCALE GENOMIC DNA]</scope>
    <source>
        <strain evidence="3 4">MIT 98-6070</strain>
    </source>
</reference>
<dbReference type="NCBIfam" id="TIGR00095">
    <property type="entry name" value="16S rRNA (guanine(966)-N(2))-methyltransferase RsmD"/>
    <property type="match status" value="1"/>
</dbReference>
<gene>
    <name evidence="3" type="primary">rsmD</name>
    <name evidence="3" type="ORF">CQA63_00210</name>
</gene>
<dbReference type="PANTHER" id="PTHR43542:SF1">
    <property type="entry name" value="METHYLTRANSFERASE"/>
    <property type="match status" value="1"/>
</dbReference>
<dbReference type="PANTHER" id="PTHR43542">
    <property type="entry name" value="METHYLTRANSFERASE"/>
    <property type="match status" value="1"/>
</dbReference>
<organism evidence="3 4">
    <name type="scientific">Helicobacter marmotae</name>
    <dbReference type="NCBI Taxonomy" id="152490"/>
    <lineage>
        <taxon>Bacteria</taxon>
        <taxon>Pseudomonadati</taxon>
        <taxon>Campylobacterota</taxon>
        <taxon>Epsilonproteobacteria</taxon>
        <taxon>Campylobacterales</taxon>
        <taxon>Helicobacteraceae</taxon>
        <taxon>Helicobacter</taxon>
    </lineage>
</organism>
<dbReference type="InterPro" id="IPR029063">
    <property type="entry name" value="SAM-dependent_MTases_sf"/>
</dbReference>
<protein>
    <submittedName>
        <fullName evidence="3">16S rRNA (Guanine(966)-N(2))-methyltransferase RsmD</fullName>
    </submittedName>
</protein>
<dbReference type="OrthoDB" id="9803017at2"/>
<dbReference type="Proteomes" id="UP000256599">
    <property type="component" value="Unassembled WGS sequence"/>
</dbReference>
<accession>A0A3D8I8U5</accession>
<evidence type="ECO:0000313" key="4">
    <source>
        <dbReference type="Proteomes" id="UP000256599"/>
    </source>
</evidence>
<dbReference type="GO" id="GO:0031167">
    <property type="term" value="P:rRNA methylation"/>
    <property type="evidence" value="ECO:0007669"/>
    <property type="project" value="InterPro"/>
</dbReference>
<proteinExistence type="predicted"/>
<dbReference type="AlphaFoldDB" id="A0A3D8I8U5"/>
<dbReference type="Gene3D" id="3.40.50.150">
    <property type="entry name" value="Vaccinia Virus protein VP39"/>
    <property type="match status" value="1"/>
</dbReference>
<evidence type="ECO:0000256" key="2">
    <source>
        <dbReference type="ARBA" id="ARBA00022679"/>
    </source>
</evidence>
<comment type="caution">
    <text evidence="3">The sequence shown here is derived from an EMBL/GenBank/DDBJ whole genome shotgun (WGS) entry which is preliminary data.</text>
</comment>
<keyword evidence="2 3" id="KW-0808">Transferase</keyword>